<feature type="region of interest" description="Disordered" evidence="1">
    <location>
        <begin position="1"/>
        <end position="40"/>
    </location>
</feature>
<dbReference type="AlphaFoldDB" id="A0A8X8YH89"/>
<evidence type="ECO:0000256" key="1">
    <source>
        <dbReference type="SAM" id="MobiDB-lite"/>
    </source>
</evidence>
<dbReference type="EMBL" id="PNBA02000003">
    <property type="protein sequence ID" value="KAG6431424.1"/>
    <property type="molecule type" value="Genomic_DNA"/>
</dbReference>
<sequence>MSTRRRAGEERLYYSPPAMRRRQQEQAELKSASSLPERKGSVSDSYLDWFLEHTTPVVAAQHFARTFFRHELDFASDLPVASDLILILPELDWLMKMISSWRVSILSSSKKKDSTMGILSVATGFTQKRKRSVIPQDSETSYFRQFTRFRRILAVEIEDSD</sequence>
<reference evidence="2" key="1">
    <citation type="submission" date="2018-01" db="EMBL/GenBank/DDBJ databases">
        <authorList>
            <person name="Mao J.F."/>
        </authorList>
    </citation>
    <scope>NUCLEOTIDE SEQUENCE</scope>
    <source>
        <strain evidence="2">Huo1</strain>
        <tissue evidence="2">Leaf</tissue>
    </source>
</reference>
<comment type="caution">
    <text evidence="2">The sequence shown here is derived from an EMBL/GenBank/DDBJ whole genome shotgun (WGS) entry which is preliminary data.</text>
</comment>
<name>A0A8X8YH89_SALSN</name>
<evidence type="ECO:0000313" key="3">
    <source>
        <dbReference type="Proteomes" id="UP000298416"/>
    </source>
</evidence>
<protein>
    <submittedName>
        <fullName evidence="2">Uncharacterized protein</fullName>
    </submittedName>
</protein>
<keyword evidence="3" id="KW-1185">Reference proteome</keyword>
<gene>
    <name evidence="2" type="ORF">SASPL_109503</name>
</gene>
<reference evidence="2" key="2">
    <citation type="submission" date="2020-08" db="EMBL/GenBank/DDBJ databases">
        <title>Plant Genome Project.</title>
        <authorList>
            <person name="Zhang R.-G."/>
        </authorList>
    </citation>
    <scope>NUCLEOTIDE SEQUENCE</scope>
    <source>
        <strain evidence="2">Huo1</strain>
        <tissue evidence="2">Leaf</tissue>
    </source>
</reference>
<evidence type="ECO:0000313" key="2">
    <source>
        <dbReference type="EMBL" id="KAG6431424.1"/>
    </source>
</evidence>
<accession>A0A8X8YH89</accession>
<organism evidence="2">
    <name type="scientific">Salvia splendens</name>
    <name type="common">Scarlet sage</name>
    <dbReference type="NCBI Taxonomy" id="180675"/>
    <lineage>
        <taxon>Eukaryota</taxon>
        <taxon>Viridiplantae</taxon>
        <taxon>Streptophyta</taxon>
        <taxon>Embryophyta</taxon>
        <taxon>Tracheophyta</taxon>
        <taxon>Spermatophyta</taxon>
        <taxon>Magnoliopsida</taxon>
        <taxon>eudicotyledons</taxon>
        <taxon>Gunneridae</taxon>
        <taxon>Pentapetalae</taxon>
        <taxon>asterids</taxon>
        <taxon>lamiids</taxon>
        <taxon>Lamiales</taxon>
        <taxon>Lamiaceae</taxon>
        <taxon>Nepetoideae</taxon>
        <taxon>Mentheae</taxon>
        <taxon>Salviinae</taxon>
        <taxon>Salvia</taxon>
        <taxon>Salvia subgen. Calosphace</taxon>
        <taxon>core Calosphace</taxon>
    </lineage>
</organism>
<dbReference type="Proteomes" id="UP000298416">
    <property type="component" value="Unassembled WGS sequence"/>
</dbReference>
<feature type="compositionally biased region" description="Basic and acidic residues" evidence="1">
    <location>
        <begin position="1"/>
        <end position="12"/>
    </location>
</feature>
<proteinExistence type="predicted"/>